<proteinExistence type="predicted"/>
<keyword evidence="2" id="KW-0812">Transmembrane</keyword>
<accession>A0A1H6ZU77</accession>
<evidence type="ECO:0000313" key="5">
    <source>
        <dbReference type="Proteomes" id="UP000199403"/>
    </source>
</evidence>
<keyword evidence="2" id="KW-0472">Membrane</keyword>
<dbReference type="EMBL" id="FNZH01000005">
    <property type="protein sequence ID" value="SEJ56196.1"/>
    <property type="molecule type" value="Genomic_DNA"/>
</dbReference>
<feature type="transmembrane region" description="Helical" evidence="2">
    <location>
        <begin position="73"/>
        <end position="97"/>
    </location>
</feature>
<dbReference type="GO" id="GO:0000155">
    <property type="term" value="F:phosphorelay sensor kinase activity"/>
    <property type="evidence" value="ECO:0007669"/>
    <property type="project" value="InterPro"/>
</dbReference>
<feature type="transmembrane region" description="Helical" evidence="2">
    <location>
        <begin position="109"/>
        <end position="131"/>
    </location>
</feature>
<keyword evidence="4" id="KW-0418">Kinase</keyword>
<name>A0A1H6ZU77_9BACT</name>
<dbReference type="InterPro" id="IPR050640">
    <property type="entry name" value="Bact_2-comp_sensor_kinase"/>
</dbReference>
<feature type="transmembrane region" description="Helical" evidence="2">
    <location>
        <begin position="20"/>
        <end position="40"/>
    </location>
</feature>
<evidence type="ECO:0000256" key="1">
    <source>
        <dbReference type="SAM" id="Coils"/>
    </source>
</evidence>
<feature type="transmembrane region" description="Helical" evidence="2">
    <location>
        <begin position="49"/>
        <end position="67"/>
    </location>
</feature>
<dbReference type="Proteomes" id="UP000199403">
    <property type="component" value="Unassembled WGS sequence"/>
</dbReference>
<organism evidence="4 5">
    <name type="scientific">Cyclobacterium xiamenense</name>
    <dbReference type="NCBI Taxonomy" id="1297121"/>
    <lineage>
        <taxon>Bacteria</taxon>
        <taxon>Pseudomonadati</taxon>
        <taxon>Bacteroidota</taxon>
        <taxon>Cytophagia</taxon>
        <taxon>Cytophagales</taxon>
        <taxon>Cyclobacteriaceae</taxon>
        <taxon>Cyclobacterium</taxon>
    </lineage>
</organism>
<dbReference type="InterPro" id="IPR010559">
    <property type="entry name" value="Sig_transdc_His_kin_internal"/>
</dbReference>
<dbReference type="STRING" id="1416801.SAMN05192553_10596"/>
<dbReference type="Pfam" id="PF06580">
    <property type="entry name" value="His_kinase"/>
    <property type="match status" value="1"/>
</dbReference>
<feature type="coiled-coil region" evidence="1">
    <location>
        <begin position="160"/>
        <end position="192"/>
    </location>
</feature>
<keyword evidence="2" id="KW-1133">Transmembrane helix</keyword>
<evidence type="ECO:0000313" key="4">
    <source>
        <dbReference type="EMBL" id="SEJ56196.1"/>
    </source>
</evidence>
<evidence type="ECO:0000256" key="2">
    <source>
        <dbReference type="SAM" id="Phobius"/>
    </source>
</evidence>
<dbReference type="PANTHER" id="PTHR34220">
    <property type="entry name" value="SENSOR HISTIDINE KINASE YPDA"/>
    <property type="match status" value="1"/>
</dbReference>
<feature type="domain" description="Signal transduction histidine kinase internal region" evidence="3">
    <location>
        <begin position="185"/>
        <end position="260"/>
    </location>
</feature>
<feature type="transmembrane region" description="Helical" evidence="2">
    <location>
        <begin position="143"/>
        <end position="161"/>
    </location>
</feature>
<dbReference type="AlphaFoldDB" id="A0A1H6ZU77"/>
<reference evidence="5" key="1">
    <citation type="submission" date="2016-10" db="EMBL/GenBank/DDBJ databases">
        <authorList>
            <person name="Varghese N."/>
            <person name="Submissions S."/>
        </authorList>
    </citation>
    <scope>NUCLEOTIDE SEQUENCE [LARGE SCALE GENOMIC DNA]</scope>
    <source>
        <strain evidence="5">IBRC-M 10761</strain>
    </source>
</reference>
<evidence type="ECO:0000259" key="3">
    <source>
        <dbReference type="Pfam" id="PF06580"/>
    </source>
</evidence>
<keyword evidence="1" id="KW-0175">Coiled coil</keyword>
<dbReference type="GO" id="GO:0016020">
    <property type="term" value="C:membrane"/>
    <property type="evidence" value="ECO:0007669"/>
    <property type="project" value="InterPro"/>
</dbReference>
<dbReference type="PANTHER" id="PTHR34220:SF7">
    <property type="entry name" value="SENSOR HISTIDINE KINASE YPDA"/>
    <property type="match status" value="1"/>
</dbReference>
<keyword evidence="5" id="KW-1185">Reference proteome</keyword>
<sequence length="368" mass="42483">MHPSFGEDNTWAPCIRNHLFWLIHQKLVTSYVNLIINILLSKLKRNTKTLFPIALSVVLPLLGIYANTDAESIFNLGFIGNWMVGFITCYTLWYMLWELWRVKKTEYRVLLVVLGIVTCIGVLNGFFILFMTEGGENSLRAQSIARIIFTSLIFMIIQYALKTQENLSRLLIEKEQIQKENYRVQLKALRKTVDPHFLFNSLNTLRSMVRQQHQHAEAFVMNLSDFYRQILKHDDNSTLPLSEELMLLESYLFLMKNRNEAAMHVKLGVDAKLHALHLPSMALQVVVENCFKHNSMTAKKPLTIEIVSTESGHIEVCNNLQPKIEEAESSGYGLDVLRKRYALLNEQDGVTIKETDGHFLVQLKLLKR</sequence>
<keyword evidence="4" id="KW-0808">Transferase</keyword>
<gene>
    <name evidence="4" type="ORF">SAMN05192553_10596</name>
</gene>
<protein>
    <submittedName>
        <fullName evidence="4">Histidine kinase</fullName>
    </submittedName>
</protein>